<dbReference type="InterPro" id="IPR000719">
    <property type="entry name" value="Prot_kinase_dom"/>
</dbReference>
<protein>
    <recommendedName>
        <fullName evidence="1">Protein kinase domain-containing protein</fullName>
    </recommendedName>
</protein>
<dbReference type="Gene3D" id="1.10.510.10">
    <property type="entry name" value="Transferase(Phosphotransferase) domain 1"/>
    <property type="match status" value="1"/>
</dbReference>
<dbReference type="AlphaFoldDB" id="A0A2J6T341"/>
<dbReference type="GO" id="GO:0004672">
    <property type="term" value="F:protein kinase activity"/>
    <property type="evidence" value="ECO:0007669"/>
    <property type="project" value="InterPro"/>
</dbReference>
<dbReference type="OrthoDB" id="4062651at2759"/>
<dbReference type="SUPFAM" id="SSF56112">
    <property type="entry name" value="Protein kinase-like (PK-like)"/>
    <property type="match status" value="1"/>
</dbReference>
<dbReference type="RefSeq" id="XP_024734331.1">
    <property type="nucleotide sequence ID" value="XM_024887114.1"/>
</dbReference>
<evidence type="ECO:0000313" key="2">
    <source>
        <dbReference type="EMBL" id="PMD57427.1"/>
    </source>
</evidence>
<sequence length="378" mass="42669">MSTIHEAPFPGPEIDRLYLNGIYHYAVRFGIDKPCVFTLQCNRKIFHVALMPVGGDPDSVSLRYGFDPGPFVSKFSQRPGPLAGYNPPNAIEAKYLDALNMGISEDGTLNDVGDRALTQIHNLVLATGEQIIRELAGPTSELAGAETLEEALNPETFWLQMLTVDGEARLIRREDFTQPTVDFEPQDMSGVSADLPIFRLAQVEIFETIRPKRAFKVRVGGQVWFCKVADWGFELPPISRDCQVLQKIRDTGLSLLHRVPRLEGLVGLKEGEGVIGFLTNYIETNHDLRDLYELRDDIDTTSSSRREKWACQIKQAIRQLHSQGVIWGDATPRNVLIDREDNAWLVDFGRGFNFNRELMDTKEGDLEGLRVVYMFLKV</sequence>
<dbReference type="InterPro" id="IPR011009">
    <property type="entry name" value="Kinase-like_dom_sf"/>
</dbReference>
<keyword evidence="3" id="KW-1185">Reference proteome</keyword>
<organism evidence="2 3">
    <name type="scientific">Hyaloscypha bicolor E</name>
    <dbReference type="NCBI Taxonomy" id="1095630"/>
    <lineage>
        <taxon>Eukaryota</taxon>
        <taxon>Fungi</taxon>
        <taxon>Dikarya</taxon>
        <taxon>Ascomycota</taxon>
        <taxon>Pezizomycotina</taxon>
        <taxon>Leotiomycetes</taxon>
        <taxon>Helotiales</taxon>
        <taxon>Hyaloscyphaceae</taxon>
        <taxon>Hyaloscypha</taxon>
        <taxon>Hyaloscypha bicolor</taxon>
    </lineage>
</organism>
<reference evidence="2 3" key="1">
    <citation type="submission" date="2016-04" db="EMBL/GenBank/DDBJ databases">
        <title>A degradative enzymes factory behind the ericoid mycorrhizal symbiosis.</title>
        <authorList>
            <consortium name="DOE Joint Genome Institute"/>
            <person name="Martino E."/>
            <person name="Morin E."/>
            <person name="Grelet G."/>
            <person name="Kuo A."/>
            <person name="Kohler A."/>
            <person name="Daghino S."/>
            <person name="Barry K."/>
            <person name="Choi C."/>
            <person name="Cichocki N."/>
            <person name="Clum A."/>
            <person name="Copeland A."/>
            <person name="Hainaut M."/>
            <person name="Haridas S."/>
            <person name="Labutti K."/>
            <person name="Lindquist E."/>
            <person name="Lipzen A."/>
            <person name="Khouja H.-R."/>
            <person name="Murat C."/>
            <person name="Ohm R."/>
            <person name="Olson A."/>
            <person name="Spatafora J."/>
            <person name="Veneault-Fourrey C."/>
            <person name="Henrissat B."/>
            <person name="Grigoriev I."/>
            <person name="Martin F."/>
            <person name="Perotto S."/>
        </authorList>
    </citation>
    <scope>NUCLEOTIDE SEQUENCE [LARGE SCALE GENOMIC DNA]</scope>
    <source>
        <strain evidence="2 3">E</strain>
    </source>
</reference>
<evidence type="ECO:0000313" key="3">
    <source>
        <dbReference type="Proteomes" id="UP000235371"/>
    </source>
</evidence>
<dbReference type="Proteomes" id="UP000235371">
    <property type="component" value="Unassembled WGS sequence"/>
</dbReference>
<dbReference type="Pfam" id="PF00069">
    <property type="entry name" value="Pkinase"/>
    <property type="match status" value="1"/>
</dbReference>
<dbReference type="PROSITE" id="PS50011">
    <property type="entry name" value="PROTEIN_KINASE_DOM"/>
    <property type="match status" value="1"/>
</dbReference>
<dbReference type="InParanoid" id="A0A2J6T341"/>
<name>A0A2J6T341_9HELO</name>
<evidence type="ECO:0000259" key="1">
    <source>
        <dbReference type="PROSITE" id="PS50011"/>
    </source>
</evidence>
<proteinExistence type="predicted"/>
<dbReference type="EMBL" id="KZ613847">
    <property type="protein sequence ID" value="PMD57427.1"/>
    <property type="molecule type" value="Genomic_DNA"/>
</dbReference>
<gene>
    <name evidence="2" type="ORF">K444DRAFT_665775</name>
</gene>
<accession>A0A2J6T341</accession>
<feature type="domain" description="Protein kinase" evidence="1">
    <location>
        <begin position="183"/>
        <end position="378"/>
    </location>
</feature>
<dbReference type="GeneID" id="36595190"/>
<dbReference type="GO" id="GO:0005524">
    <property type="term" value="F:ATP binding"/>
    <property type="evidence" value="ECO:0007669"/>
    <property type="project" value="InterPro"/>
</dbReference>